<dbReference type="SUPFAM" id="SSF88723">
    <property type="entry name" value="PIN domain-like"/>
    <property type="match status" value="1"/>
</dbReference>
<protein>
    <recommendedName>
        <fullName evidence="1">PIN domain-containing protein</fullName>
    </recommendedName>
</protein>
<evidence type="ECO:0000313" key="3">
    <source>
        <dbReference type="Proteomes" id="UP000258707"/>
    </source>
</evidence>
<feature type="domain" description="PIN" evidence="1">
    <location>
        <begin position="18"/>
        <end position="140"/>
    </location>
</feature>
<organism evidence="2 3">
    <name type="scientific">Natrarchaeobaculum sulfurireducens</name>
    <dbReference type="NCBI Taxonomy" id="2044521"/>
    <lineage>
        <taxon>Archaea</taxon>
        <taxon>Methanobacteriati</taxon>
        <taxon>Methanobacteriota</taxon>
        <taxon>Stenosarchaea group</taxon>
        <taxon>Halobacteria</taxon>
        <taxon>Halobacteriales</taxon>
        <taxon>Natrialbaceae</taxon>
        <taxon>Natrarchaeobaculum</taxon>
    </lineage>
</organism>
<dbReference type="Gene3D" id="3.40.50.1010">
    <property type="entry name" value="5'-nuclease"/>
    <property type="match status" value="1"/>
</dbReference>
<name>A0A346PH12_9EURY</name>
<dbReference type="KEGG" id="nan:AArc1_2492"/>
<dbReference type="AlphaFoldDB" id="A0A346PH12"/>
<evidence type="ECO:0000259" key="1">
    <source>
        <dbReference type="Pfam" id="PF01850"/>
    </source>
</evidence>
<dbReference type="EMBL" id="CP024047">
    <property type="protein sequence ID" value="AXR78807.1"/>
    <property type="molecule type" value="Genomic_DNA"/>
</dbReference>
<dbReference type="InterPro" id="IPR029060">
    <property type="entry name" value="PIN-like_dom_sf"/>
</dbReference>
<proteinExistence type="predicted"/>
<reference evidence="3" key="1">
    <citation type="submission" date="2017-10" db="EMBL/GenBank/DDBJ databases">
        <title>Phenotypic and genomic properties of facultatively anaerobic sulfur-reducing natronoarchaea from hypersaline soda lakes.</title>
        <authorList>
            <person name="Sorokin D.Y."/>
            <person name="Kublanov I.V."/>
            <person name="Roman P."/>
            <person name="Sinninghe Damste J.S."/>
            <person name="Golyshin P.N."/>
            <person name="Rojo D."/>
            <person name="Ciordia S."/>
            <person name="Mena Md.C."/>
            <person name="Ferrer M."/>
            <person name="Messina E."/>
            <person name="Smedile F."/>
            <person name="La Spada G."/>
            <person name="La Cono V."/>
            <person name="Yakimov M.M."/>
        </authorList>
    </citation>
    <scope>NUCLEOTIDE SEQUENCE [LARGE SCALE GENOMIC DNA]</scope>
    <source>
        <strain evidence="3">AArc1</strain>
    </source>
</reference>
<gene>
    <name evidence="2" type="ORF">AArc1_2492</name>
</gene>
<dbReference type="Pfam" id="PF01850">
    <property type="entry name" value="PIN"/>
    <property type="match status" value="1"/>
</dbReference>
<dbReference type="Proteomes" id="UP000258707">
    <property type="component" value="Chromosome"/>
</dbReference>
<sequence length="164" mass="18299">MSDYLMTDSLPTEVTVLTDVNVLAIALTDDHPAHDDVYPWVQNAIDGPNVLLVFDYYPLRAQYLMTSNFGVDAVDARNAIQSLVRSPARIVSATETTLLEAYEISADKNHDVYDSFILALARAYDADYLITTDGDFDDLCNDEDVKYVNPIPTETREKLTLIDG</sequence>
<evidence type="ECO:0000313" key="2">
    <source>
        <dbReference type="EMBL" id="AXR78807.1"/>
    </source>
</evidence>
<accession>A0A346PH12</accession>
<dbReference type="InterPro" id="IPR002716">
    <property type="entry name" value="PIN_dom"/>
</dbReference>